<proteinExistence type="predicted"/>
<protein>
    <submittedName>
        <fullName evidence="1">Uncharacterized protein</fullName>
    </submittedName>
</protein>
<evidence type="ECO:0000313" key="1">
    <source>
        <dbReference type="EMBL" id="KYD12172.1"/>
    </source>
</evidence>
<name>A0A150LKC5_9BACI</name>
<dbReference type="Proteomes" id="UP000075683">
    <property type="component" value="Unassembled WGS sequence"/>
</dbReference>
<gene>
    <name evidence="1" type="ORF">B4135_3086</name>
</gene>
<sequence>MGWIRRREESVPHSFLAQAWFFRWKPPETGPDFSAIFGGRLAPFLRMRLENFLGEDGRAGKIPVSGGRQRNRMIGE</sequence>
<dbReference type="AlphaFoldDB" id="A0A150LKC5"/>
<comment type="caution">
    <text evidence="1">The sequence shown here is derived from an EMBL/GenBank/DDBJ whole genome shotgun (WGS) entry which is preliminary data.</text>
</comment>
<evidence type="ECO:0000313" key="2">
    <source>
        <dbReference type="Proteomes" id="UP000075683"/>
    </source>
</evidence>
<dbReference type="STRING" id="301148.B4135_3086"/>
<dbReference type="EMBL" id="LQYT01000094">
    <property type="protein sequence ID" value="KYD12172.1"/>
    <property type="molecule type" value="Genomic_DNA"/>
</dbReference>
<reference evidence="1 2" key="1">
    <citation type="submission" date="2016-01" db="EMBL/GenBank/DDBJ databases">
        <title>Draft Genome Sequences of Seven Thermophilic Sporeformers Isolated from Foods.</title>
        <authorList>
            <person name="Berendsen E.M."/>
            <person name="Wells-Bennik M.H."/>
            <person name="Krawcyk A.O."/>
            <person name="De Jong A."/>
            <person name="Holsappel S."/>
            <person name="Eijlander R.T."/>
            <person name="Kuipers O.P."/>
        </authorList>
    </citation>
    <scope>NUCLEOTIDE SEQUENCE [LARGE SCALE GENOMIC DNA]</scope>
    <source>
        <strain evidence="1 2">B4135</strain>
    </source>
</reference>
<organism evidence="1 2">
    <name type="scientific">Caldibacillus debilis</name>
    <dbReference type="NCBI Taxonomy" id="301148"/>
    <lineage>
        <taxon>Bacteria</taxon>
        <taxon>Bacillati</taxon>
        <taxon>Bacillota</taxon>
        <taxon>Bacilli</taxon>
        <taxon>Bacillales</taxon>
        <taxon>Bacillaceae</taxon>
        <taxon>Caldibacillus</taxon>
    </lineage>
</organism>
<accession>A0A150LKC5</accession>